<keyword evidence="2 5" id="KW-0145">Chemotaxis</keyword>
<dbReference type="InterPro" id="IPR035909">
    <property type="entry name" value="CheB_C"/>
</dbReference>
<dbReference type="Proteomes" id="UP000177025">
    <property type="component" value="Unassembled WGS sequence"/>
</dbReference>
<keyword evidence="1 5" id="KW-0963">Cytoplasm</keyword>
<feature type="active site" evidence="5 6">
    <location>
        <position position="186"/>
    </location>
</feature>
<dbReference type="InterPro" id="IPR011006">
    <property type="entry name" value="CheY-like_superfamily"/>
</dbReference>
<comment type="catalytic activity">
    <reaction evidence="4 5">
        <text>[protein]-L-glutamate 5-O-methyl ester + H2O = L-glutamyl-[protein] + methanol + H(+)</text>
        <dbReference type="Rhea" id="RHEA:23236"/>
        <dbReference type="Rhea" id="RHEA-COMP:10208"/>
        <dbReference type="Rhea" id="RHEA-COMP:10311"/>
        <dbReference type="ChEBI" id="CHEBI:15377"/>
        <dbReference type="ChEBI" id="CHEBI:15378"/>
        <dbReference type="ChEBI" id="CHEBI:17790"/>
        <dbReference type="ChEBI" id="CHEBI:29973"/>
        <dbReference type="ChEBI" id="CHEBI:82795"/>
        <dbReference type="EC" id="3.1.1.61"/>
    </reaction>
</comment>
<comment type="similarity">
    <text evidence="5">Belongs to the CheB family.</text>
</comment>
<dbReference type="PIRSF" id="PIRSF000876">
    <property type="entry name" value="RR_chemtxs_CheB"/>
    <property type="match status" value="1"/>
</dbReference>
<evidence type="ECO:0000256" key="2">
    <source>
        <dbReference type="ARBA" id="ARBA00022500"/>
    </source>
</evidence>
<comment type="subcellular location">
    <subcellularLocation>
        <location evidence="5">Cytoplasm</location>
    </subcellularLocation>
</comment>
<feature type="domain" description="CheB-type methylesterase" evidence="9">
    <location>
        <begin position="154"/>
        <end position="338"/>
    </location>
</feature>
<dbReference type="SUPFAM" id="SSF52738">
    <property type="entry name" value="Methylesterase CheB, C-terminal domain"/>
    <property type="match status" value="1"/>
</dbReference>
<organism evidence="10 11">
    <name type="scientific">candidate division WOR-3 bacterium RBG_13_43_14</name>
    <dbReference type="NCBI Taxonomy" id="1802590"/>
    <lineage>
        <taxon>Bacteria</taxon>
        <taxon>Bacteria division WOR-3</taxon>
    </lineage>
</organism>
<evidence type="ECO:0000256" key="6">
    <source>
        <dbReference type="PROSITE-ProRule" id="PRU00050"/>
    </source>
</evidence>
<dbReference type="AlphaFoldDB" id="A0A1F4U952"/>
<comment type="PTM">
    <text evidence="5">Phosphorylated by CheA. Phosphorylation of the N-terminal regulatory domain activates the methylesterase activity.</text>
</comment>
<comment type="catalytic activity">
    <reaction evidence="5">
        <text>L-glutaminyl-[protein] + H2O = L-glutamyl-[protein] + NH4(+)</text>
        <dbReference type="Rhea" id="RHEA:16441"/>
        <dbReference type="Rhea" id="RHEA-COMP:10207"/>
        <dbReference type="Rhea" id="RHEA-COMP:10208"/>
        <dbReference type="ChEBI" id="CHEBI:15377"/>
        <dbReference type="ChEBI" id="CHEBI:28938"/>
        <dbReference type="ChEBI" id="CHEBI:29973"/>
        <dbReference type="ChEBI" id="CHEBI:30011"/>
        <dbReference type="EC" id="3.5.1.44"/>
    </reaction>
</comment>
<evidence type="ECO:0000256" key="4">
    <source>
        <dbReference type="ARBA" id="ARBA00048267"/>
    </source>
</evidence>
<comment type="caution">
    <text evidence="10">The sequence shown here is derived from an EMBL/GenBank/DDBJ whole genome shotgun (WGS) entry which is preliminary data.</text>
</comment>
<dbReference type="GO" id="GO:0050568">
    <property type="term" value="F:protein-glutamine glutaminase activity"/>
    <property type="evidence" value="ECO:0007669"/>
    <property type="project" value="UniProtKB-UniRule"/>
</dbReference>
<dbReference type="CDD" id="cd16432">
    <property type="entry name" value="CheB_Rec"/>
    <property type="match status" value="1"/>
</dbReference>
<evidence type="ECO:0000313" key="11">
    <source>
        <dbReference type="Proteomes" id="UP000177025"/>
    </source>
</evidence>
<evidence type="ECO:0000256" key="5">
    <source>
        <dbReference type="HAMAP-Rule" id="MF_00099"/>
    </source>
</evidence>
<evidence type="ECO:0000256" key="3">
    <source>
        <dbReference type="ARBA" id="ARBA00022801"/>
    </source>
</evidence>
<dbReference type="PROSITE" id="PS50122">
    <property type="entry name" value="CHEB"/>
    <property type="match status" value="1"/>
</dbReference>
<dbReference type="SUPFAM" id="SSF52172">
    <property type="entry name" value="CheY-like"/>
    <property type="match status" value="1"/>
</dbReference>
<comment type="function">
    <text evidence="5">Involved in chemotaxis. Part of a chemotaxis signal transduction system that modulates chemotaxis in response to various stimuli. Catalyzes the demethylation of specific methylglutamate residues introduced into the chemoreceptors (methyl-accepting chemotaxis proteins or MCP) by CheR. Also mediates the irreversible deamidation of specific glutamine residues to glutamic acid.</text>
</comment>
<dbReference type="PROSITE" id="PS50110">
    <property type="entry name" value="RESPONSE_REGULATORY"/>
    <property type="match status" value="1"/>
</dbReference>
<dbReference type="HAMAP" id="MF_00099">
    <property type="entry name" value="CheB_chemtxs"/>
    <property type="match status" value="1"/>
</dbReference>
<dbReference type="CDD" id="cd17541">
    <property type="entry name" value="REC_CheB-like"/>
    <property type="match status" value="1"/>
</dbReference>
<dbReference type="InterPro" id="IPR000673">
    <property type="entry name" value="Sig_transdc_resp-reg_Me-estase"/>
</dbReference>
<evidence type="ECO:0000259" key="8">
    <source>
        <dbReference type="PROSITE" id="PS50110"/>
    </source>
</evidence>
<evidence type="ECO:0000256" key="7">
    <source>
        <dbReference type="PROSITE-ProRule" id="PRU00169"/>
    </source>
</evidence>
<feature type="domain" description="Response regulatory" evidence="8">
    <location>
        <begin position="4"/>
        <end position="121"/>
    </location>
</feature>
<proteinExistence type="inferred from homology"/>
<dbReference type="GO" id="GO:0006935">
    <property type="term" value="P:chemotaxis"/>
    <property type="evidence" value="ECO:0007669"/>
    <property type="project" value="UniProtKB-UniRule"/>
</dbReference>
<dbReference type="EC" id="3.1.1.61" evidence="5"/>
<dbReference type="Pfam" id="PF00072">
    <property type="entry name" value="Response_reg"/>
    <property type="match status" value="1"/>
</dbReference>
<dbReference type="Gene3D" id="3.40.50.180">
    <property type="entry name" value="Methylesterase CheB, C-terminal domain"/>
    <property type="match status" value="1"/>
</dbReference>
<dbReference type="EMBL" id="MEUM01000107">
    <property type="protein sequence ID" value="OGC41419.1"/>
    <property type="molecule type" value="Genomic_DNA"/>
</dbReference>
<dbReference type="InterPro" id="IPR001789">
    <property type="entry name" value="Sig_transdc_resp-reg_receiver"/>
</dbReference>
<keyword evidence="5 7" id="KW-0597">Phosphoprotein</keyword>
<dbReference type="EC" id="3.5.1.44" evidence="5"/>
<feature type="active site" evidence="5 6">
    <location>
        <position position="280"/>
    </location>
</feature>
<feature type="active site" evidence="5 6">
    <location>
        <position position="159"/>
    </location>
</feature>
<dbReference type="Gene3D" id="3.40.50.2300">
    <property type="match status" value="1"/>
</dbReference>
<protein>
    <recommendedName>
        <fullName evidence="5">Protein-glutamate methylesterase/protein-glutamine glutaminase</fullName>
        <ecNumber evidence="5">3.1.1.61</ecNumber>
        <ecNumber evidence="5">3.5.1.44</ecNumber>
    </recommendedName>
</protein>
<dbReference type="InterPro" id="IPR008248">
    <property type="entry name" value="CheB-like"/>
</dbReference>
<evidence type="ECO:0000256" key="1">
    <source>
        <dbReference type="ARBA" id="ARBA00022490"/>
    </source>
</evidence>
<name>A0A1F4U952_UNCW3</name>
<keyword evidence="3 5" id="KW-0378">Hydrolase</keyword>
<gene>
    <name evidence="5" type="primary">cheB</name>
    <name evidence="10" type="ORF">A2Y85_02580</name>
</gene>
<evidence type="ECO:0000313" key="10">
    <source>
        <dbReference type="EMBL" id="OGC41419.1"/>
    </source>
</evidence>
<sequence>MKTKILVVEDSILMQRVIGDIIASSDEFEVCGFARDVTEGWAKFNKTSPDLVTLDFELPGENGLLLLERIMSTRPVPVLMLSAHTKEGAELTIRSLELGAIDFFTKPSGPISIDLYNYKKELLDKISAARQARIPEVLKRKVVRQADTFQDVYIAIAASTGGVRALNYIIPSLPAKSGLRVIVVQHMPKFFTASLAQHLNERSSMVVKEAKNNDMILSGEVLIAPGGFHIAVDREGRKIVLLDSPSRHGVKPSADVLFESMAFVFKEKAVAVVLTGMGHDGAAGAIAVKKQKGTVIVQDPSDAVIGGMPQSTINAGVADYILPLASIPDRIVDFIKKKE</sequence>
<accession>A0A1F4U952</accession>
<comment type="domain">
    <text evidence="5">Contains a C-terminal catalytic domain, and an N-terminal region which modulates catalytic activity.</text>
</comment>
<dbReference type="PANTHER" id="PTHR42872:SF6">
    <property type="entry name" value="PROTEIN-GLUTAMATE METHYLESTERASE_PROTEIN-GLUTAMINE GLUTAMINASE"/>
    <property type="match status" value="1"/>
</dbReference>
<dbReference type="GO" id="GO:0008984">
    <property type="term" value="F:protein-glutamate methylesterase activity"/>
    <property type="evidence" value="ECO:0007669"/>
    <property type="project" value="UniProtKB-UniRule"/>
</dbReference>
<dbReference type="Pfam" id="PF01339">
    <property type="entry name" value="CheB_methylest"/>
    <property type="match status" value="1"/>
</dbReference>
<dbReference type="SMART" id="SM00448">
    <property type="entry name" value="REC"/>
    <property type="match status" value="1"/>
</dbReference>
<dbReference type="PANTHER" id="PTHR42872">
    <property type="entry name" value="PROTEIN-GLUTAMATE METHYLESTERASE/PROTEIN-GLUTAMINE GLUTAMINASE"/>
    <property type="match status" value="1"/>
</dbReference>
<dbReference type="GO" id="GO:0005737">
    <property type="term" value="C:cytoplasm"/>
    <property type="evidence" value="ECO:0007669"/>
    <property type="project" value="UniProtKB-SubCell"/>
</dbReference>
<evidence type="ECO:0000259" key="9">
    <source>
        <dbReference type="PROSITE" id="PS50122"/>
    </source>
</evidence>
<feature type="modified residue" description="4-aspartylphosphate" evidence="5 7">
    <location>
        <position position="55"/>
    </location>
</feature>
<reference evidence="10 11" key="1">
    <citation type="journal article" date="2016" name="Nat. Commun.">
        <title>Thousands of microbial genomes shed light on interconnected biogeochemical processes in an aquifer system.</title>
        <authorList>
            <person name="Anantharaman K."/>
            <person name="Brown C.T."/>
            <person name="Hug L.A."/>
            <person name="Sharon I."/>
            <person name="Castelle C.J."/>
            <person name="Probst A.J."/>
            <person name="Thomas B.C."/>
            <person name="Singh A."/>
            <person name="Wilkins M.J."/>
            <person name="Karaoz U."/>
            <person name="Brodie E.L."/>
            <person name="Williams K.H."/>
            <person name="Hubbard S.S."/>
            <person name="Banfield J.F."/>
        </authorList>
    </citation>
    <scope>NUCLEOTIDE SEQUENCE [LARGE SCALE GENOMIC DNA]</scope>
</reference>
<dbReference type="GO" id="GO:0000156">
    <property type="term" value="F:phosphorelay response regulator activity"/>
    <property type="evidence" value="ECO:0007669"/>
    <property type="project" value="InterPro"/>
</dbReference>
<dbReference type="NCBIfam" id="NF001965">
    <property type="entry name" value="PRK00742.1"/>
    <property type="match status" value="1"/>
</dbReference>